<evidence type="ECO:0000256" key="4">
    <source>
        <dbReference type="ARBA" id="ARBA00023136"/>
    </source>
</evidence>
<dbReference type="AlphaFoldDB" id="A0A4R8SGY0"/>
<feature type="domain" description="Major facilitator superfamily (MFS) profile" evidence="6">
    <location>
        <begin position="3"/>
        <end position="385"/>
    </location>
</feature>
<dbReference type="PANTHER" id="PTHR42910">
    <property type="entry name" value="TRANSPORTER SCO4007-RELATED"/>
    <property type="match status" value="1"/>
</dbReference>
<evidence type="ECO:0000313" key="9">
    <source>
        <dbReference type="Proteomes" id="UP000294844"/>
    </source>
</evidence>
<evidence type="ECO:0000313" key="7">
    <source>
        <dbReference type="EMBL" id="TDZ96062.1"/>
    </source>
</evidence>
<dbReference type="CDD" id="cd17324">
    <property type="entry name" value="MFS_NepI_like"/>
    <property type="match status" value="1"/>
</dbReference>
<keyword evidence="2 5" id="KW-0812">Transmembrane</keyword>
<feature type="transmembrane region" description="Helical" evidence="5">
    <location>
        <begin position="360"/>
        <end position="380"/>
    </location>
</feature>
<evidence type="ECO:0000256" key="5">
    <source>
        <dbReference type="SAM" id="Phobius"/>
    </source>
</evidence>
<feature type="transmembrane region" description="Helical" evidence="5">
    <location>
        <begin position="245"/>
        <end position="263"/>
    </location>
</feature>
<feature type="transmembrane region" description="Helical" evidence="5">
    <location>
        <begin position="72"/>
        <end position="90"/>
    </location>
</feature>
<keyword evidence="4 5" id="KW-0472">Membrane</keyword>
<feature type="transmembrane region" description="Helical" evidence="5">
    <location>
        <begin position="159"/>
        <end position="179"/>
    </location>
</feature>
<gene>
    <name evidence="7" type="primary">ynfM_2</name>
    <name evidence="8" type="ORF">CCUG60883_02464</name>
    <name evidence="7" type="ORF">CCUG60885_02205</name>
</gene>
<proteinExistence type="predicted"/>
<feature type="transmembrane region" description="Helical" evidence="5">
    <location>
        <begin position="40"/>
        <end position="60"/>
    </location>
</feature>
<dbReference type="InterPro" id="IPR020846">
    <property type="entry name" value="MFS_dom"/>
</dbReference>
<feature type="transmembrane region" description="Helical" evidence="5">
    <location>
        <begin position="294"/>
        <end position="313"/>
    </location>
</feature>
<dbReference type="EMBL" id="PECM01000008">
    <property type="protein sequence ID" value="TEA05159.1"/>
    <property type="molecule type" value="Genomic_DNA"/>
</dbReference>
<sequence>MLTRPVIVLFSIACGLAVATIYFSQPLLDTIGAQFSMPTAQVGVVLTLTQVGYASGLLLIVPLGDTVNQRQLIVGQTVLLSVSLLATAISPNAWTFLLSVTAVGALAVVTQVMVTYTAVYAAPERQGWAVGVVTGGIISGILLARTVSGALSDLFGWRAVYLVAAAAAVATAAILAHALPHSTRTPQGLPYRRLIASTLRLLRDVPVLRSRAIIAMLIFAAITVLLTPMVLALTAAPYHLSHTEVGLFGLAGAAGALGAFKAGSWCDRGLANRVTGVGLSLMLAAWAFAATLRWTLLGLTVAVVVIDFGLQSVHVANQSLIYRLDAELHGRLTAAYMTFYSIGSAIGAIGSTWVYAAHGWSGVCLLGAAISLGALCYWIGSSTSSGVEAAADTDSRCRESAGHACTAQNGAH</sequence>
<comment type="caution">
    <text evidence="7">The sequence shown here is derived from an EMBL/GenBank/DDBJ whole genome shotgun (WGS) entry which is preliminary data.</text>
</comment>
<dbReference type="EMBL" id="PECK01000003">
    <property type="protein sequence ID" value="TDZ96062.1"/>
    <property type="molecule type" value="Genomic_DNA"/>
</dbReference>
<dbReference type="InterPro" id="IPR011701">
    <property type="entry name" value="MFS"/>
</dbReference>
<feature type="transmembrane region" description="Helical" evidence="5">
    <location>
        <begin position="96"/>
        <end position="121"/>
    </location>
</feature>
<dbReference type="OrthoDB" id="9815356at2"/>
<organism evidence="7 10">
    <name type="scientific">Mycobacteroides salmoniphilum</name>
    <dbReference type="NCBI Taxonomy" id="404941"/>
    <lineage>
        <taxon>Bacteria</taxon>
        <taxon>Bacillati</taxon>
        <taxon>Actinomycetota</taxon>
        <taxon>Actinomycetes</taxon>
        <taxon>Mycobacteriales</taxon>
        <taxon>Mycobacteriaceae</taxon>
        <taxon>Mycobacteroides</taxon>
    </lineage>
</organism>
<dbReference type="GO" id="GO:0022857">
    <property type="term" value="F:transmembrane transporter activity"/>
    <property type="evidence" value="ECO:0007669"/>
    <property type="project" value="InterPro"/>
</dbReference>
<dbReference type="Pfam" id="PF07690">
    <property type="entry name" value="MFS_1"/>
    <property type="match status" value="1"/>
</dbReference>
<dbReference type="SUPFAM" id="SSF103473">
    <property type="entry name" value="MFS general substrate transporter"/>
    <property type="match status" value="1"/>
</dbReference>
<evidence type="ECO:0000313" key="8">
    <source>
        <dbReference type="EMBL" id="TEA05159.1"/>
    </source>
</evidence>
<evidence type="ECO:0000313" key="10">
    <source>
        <dbReference type="Proteomes" id="UP000295685"/>
    </source>
</evidence>
<reference evidence="9 10" key="1">
    <citation type="journal article" date="2019" name="Sci. Rep.">
        <title>Extended insight into the Mycobacterium chelonae-abscessus complex through whole genome sequencing of Mycobacterium salmoniphilum outbreak and Mycobacterium salmoniphilum-like strains.</title>
        <authorList>
            <person name="Behra P.R.K."/>
            <person name="Das S."/>
            <person name="Pettersson B.M.F."/>
            <person name="Shirreff L."/>
            <person name="DuCote T."/>
            <person name="Jacobsson K.G."/>
            <person name="Ennis D.G."/>
            <person name="Kirsebom L.A."/>
        </authorList>
    </citation>
    <scope>NUCLEOTIDE SEQUENCE [LARGE SCALE GENOMIC DNA]</scope>
    <source>
        <strain evidence="8 9">CCUG 60883</strain>
        <strain evidence="7 10">CCUG 60885</strain>
    </source>
</reference>
<keyword evidence="9" id="KW-1185">Reference proteome</keyword>
<comment type="subcellular location">
    <subcellularLocation>
        <location evidence="1">Cell membrane</location>
        <topology evidence="1">Multi-pass membrane protein</topology>
    </subcellularLocation>
</comment>
<dbReference type="Proteomes" id="UP000294844">
    <property type="component" value="Unassembled WGS sequence"/>
</dbReference>
<feature type="transmembrane region" description="Helical" evidence="5">
    <location>
        <begin position="128"/>
        <end position="147"/>
    </location>
</feature>
<feature type="transmembrane region" description="Helical" evidence="5">
    <location>
        <begin position="7"/>
        <end position="28"/>
    </location>
</feature>
<dbReference type="Proteomes" id="UP000295685">
    <property type="component" value="Unassembled WGS sequence"/>
</dbReference>
<dbReference type="Gene3D" id="1.20.1250.20">
    <property type="entry name" value="MFS general substrate transporter like domains"/>
    <property type="match status" value="1"/>
</dbReference>
<dbReference type="PROSITE" id="PS50850">
    <property type="entry name" value="MFS"/>
    <property type="match status" value="1"/>
</dbReference>
<keyword evidence="3 5" id="KW-1133">Transmembrane helix</keyword>
<feature type="transmembrane region" description="Helical" evidence="5">
    <location>
        <begin position="334"/>
        <end position="354"/>
    </location>
</feature>
<protein>
    <submittedName>
        <fullName evidence="7">Inner membrane transport protein YnfM</fullName>
    </submittedName>
</protein>
<accession>A0A4R8SGY0</accession>
<dbReference type="PANTHER" id="PTHR42910:SF1">
    <property type="entry name" value="MAJOR FACILITATOR SUPERFAMILY (MFS) PROFILE DOMAIN-CONTAINING PROTEIN"/>
    <property type="match status" value="1"/>
</dbReference>
<evidence type="ECO:0000256" key="3">
    <source>
        <dbReference type="ARBA" id="ARBA00022989"/>
    </source>
</evidence>
<name>A0A4R8SGY0_9MYCO</name>
<evidence type="ECO:0000256" key="2">
    <source>
        <dbReference type="ARBA" id="ARBA00022692"/>
    </source>
</evidence>
<dbReference type="InterPro" id="IPR036259">
    <property type="entry name" value="MFS_trans_sf"/>
</dbReference>
<dbReference type="RefSeq" id="WP_134146172.1">
    <property type="nucleotide sequence ID" value="NZ_PECK01000003.1"/>
</dbReference>
<evidence type="ECO:0000256" key="1">
    <source>
        <dbReference type="ARBA" id="ARBA00004651"/>
    </source>
</evidence>
<feature type="transmembrane region" description="Helical" evidence="5">
    <location>
        <begin position="212"/>
        <end position="233"/>
    </location>
</feature>
<evidence type="ECO:0000259" key="6">
    <source>
        <dbReference type="PROSITE" id="PS50850"/>
    </source>
</evidence>
<dbReference type="GO" id="GO:0005886">
    <property type="term" value="C:plasma membrane"/>
    <property type="evidence" value="ECO:0007669"/>
    <property type="project" value="UniProtKB-SubCell"/>
</dbReference>